<dbReference type="eggNOG" id="COG0532">
    <property type="taxonomic scope" value="Bacteria"/>
</dbReference>
<comment type="function">
    <text evidence="7 8 9">One of the essential components for the initiation of protein synthesis. Protects formylmethionyl-tRNA from spontaneous hydrolysis and promotes its binding to the 30S ribosomal subunits. Also involved in the hydrolysis of GTP during the formation of the 70S ribosomal complex.</text>
</comment>
<dbReference type="Proteomes" id="UP000004978">
    <property type="component" value="Unassembled WGS sequence"/>
</dbReference>
<dbReference type="EMBL" id="AFXA01000005">
    <property type="protein sequence ID" value="EGV00516.1"/>
    <property type="molecule type" value="Genomic_DNA"/>
</dbReference>
<dbReference type="HAMAP" id="MF_00100_B">
    <property type="entry name" value="IF_2_B"/>
    <property type="match status" value="1"/>
</dbReference>
<dbReference type="CDD" id="cd03692">
    <property type="entry name" value="mtIF2_IVc"/>
    <property type="match status" value="1"/>
</dbReference>
<sequence>MSKIKRLSNTEEVKAQLSNTKTEIKEGVFIFTNKMPLGEFAAKIKINPNELIKYFLLKGKMYTINQVIEEEEIAEVCVEKGLDFKKEENVDAGNFLNAVKFEDDEKLLTKRPPVVTIMGHVDHGKTTLIDYIRKTKVALTESSGITQHTGAYQAEHKNNKITFIDTPGHEAFSEMRSRGAKITDLIVLVVAADDGVMPQTKEAINLAKETNAPLIVFVNKMDKPTKNLERIKLELSSNDLVIEEFGGDTAVVYGSAKTGQGIEELLEQIILTTDIMDLKANPNRYPVGTVIESKIDRGVGTVATLIVETGTLMKGDFIVAGSSYGRVKALISSSNGQLIEKATPGMPVIVTGLNIPPLAGDRFIGFEDEKFAKKLAQEKAQIDKNRELFNKSSNLTAVDDSRKVINIIIRSDVQGTAEALKTSIDGMSNDDAVVKVIAAQAGEVSNNDLLLAQASNALIINFNNKPSANIKQMAKQNKIRLAYYNVVFKAMEDIQTLLDAERSIVYEDRKIGSAIVIKLFKYSKVGTIAGCMVEEGLVKANAKVKVIRKKKVVHEGVIETLKRELNDVKEVEVGKDFGTHIRKFNDVLVDDILEFYESVAVPFKPSK</sequence>
<dbReference type="InterPro" id="IPR036925">
    <property type="entry name" value="TIF_IF2_dom3_sf"/>
</dbReference>
<feature type="region of interest" description="G-domain" evidence="8">
    <location>
        <begin position="113"/>
        <end position="261"/>
    </location>
</feature>
<feature type="binding site" evidence="8">
    <location>
        <begin position="119"/>
        <end position="126"/>
    </location>
    <ligand>
        <name>GTP</name>
        <dbReference type="ChEBI" id="CHEBI:37565"/>
    </ligand>
</feature>
<evidence type="ECO:0000313" key="11">
    <source>
        <dbReference type="EMBL" id="EGV00516.1"/>
    </source>
</evidence>
<dbReference type="Gene3D" id="3.40.50.300">
    <property type="entry name" value="P-loop containing nucleotide triphosphate hydrolases"/>
    <property type="match status" value="1"/>
</dbReference>
<dbReference type="STRING" id="1037410.MCSF7_03158"/>
<dbReference type="NCBIfam" id="TIGR00487">
    <property type="entry name" value="IF-2"/>
    <property type="match status" value="1"/>
</dbReference>
<organism evidence="11 12">
    <name type="scientific">Mycoplasmopsis columbina SF7</name>
    <dbReference type="NCBI Taxonomy" id="1037410"/>
    <lineage>
        <taxon>Bacteria</taxon>
        <taxon>Bacillati</taxon>
        <taxon>Mycoplasmatota</taxon>
        <taxon>Mycoplasmoidales</taxon>
        <taxon>Metamycoplasmataceae</taxon>
        <taxon>Mycoplasmopsis</taxon>
    </lineage>
</organism>
<dbReference type="Pfam" id="PF04760">
    <property type="entry name" value="IF2_N"/>
    <property type="match status" value="1"/>
</dbReference>
<feature type="domain" description="Tr-type G" evidence="10">
    <location>
        <begin position="110"/>
        <end position="279"/>
    </location>
</feature>
<dbReference type="InterPro" id="IPR006847">
    <property type="entry name" value="IF2_N"/>
</dbReference>
<evidence type="ECO:0000256" key="6">
    <source>
        <dbReference type="ARBA" id="ARBA00023134"/>
    </source>
</evidence>
<dbReference type="FunFam" id="3.40.50.300:FF:000019">
    <property type="entry name" value="Translation initiation factor IF-2"/>
    <property type="match status" value="1"/>
</dbReference>
<accession>F9UJH3</accession>
<dbReference type="PANTHER" id="PTHR43381:SF5">
    <property type="entry name" value="TR-TYPE G DOMAIN-CONTAINING PROTEIN"/>
    <property type="match status" value="1"/>
</dbReference>
<dbReference type="InterPro" id="IPR027417">
    <property type="entry name" value="P-loop_NTPase"/>
</dbReference>
<dbReference type="SUPFAM" id="SSF50447">
    <property type="entry name" value="Translation proteins"/>
    <property type="match status" value="2"/>
</dbReference>
<dbReference type="SUPFAM" id="SSF52156">
    <property type="entry name" value="Initiation factor IF2/eIF5b, domain 3"/>
    <property type="match status" value="1"/>
</dbReference>
<dbReference type="PROSITE" id="PS51722">
    <property type="entry name" value="G_TR_2"/>
    <property type="match status" value="1"/>
</dbReference>
<dbReference type="Gene3D" id="3.40.50.10050">
    <property type="entry name" value="Translation initiation factor IF- 2, domain 3"/>
    <property type="match status" value="1"/>
</dbReference>
<dbReference type="FunFam" id="2.40.30.10:FF:000054">
    <property type="entry name" value="Translation initiation factor IF-2"/>
    <property type="match status" value="1"/>
</dbReference>
<dbReference type="InterPro" id="IPR009000">
    <property type="entry name" value="Transl_B-barrel_sf"/>
</dbReference>
<dbReference type="InterPro" id="IPR015760">
    <property type="entry name" value="TIF_IF2"/>
</dbReference>
<comment type="caution">
    <text evidence="11">The sequence shown here is derived from an EMBL/GenBank/DDBJ whole genome shotgun (WGS) entry which is preliminary data.</text>
</comment>
<comment type="subcellular location">
    <subcellularLocation>
        <location evidence="8">Cytoplasm</location>
    </subcellularLocation>
</comment>
<evidence type="ECO:0000256" key="1">
    <source>
        <dbReference type="ARBA" id="ARBA00007733"/>
    </source>
</evidence>
<keyword evidence="8" id="KW-0963">Cytoplasm</keyword>
<dbReference type="RefSeq" id="WP_006608440.1">
    <property type="nucleotide sequence ID" value="NZ_AFXA01000005.1"/>
</dbReference>
<evidence type="ECO:0000256" key="4">
    <source>
        <dbReference type="ARBA" id="ARBA00022741"/>
    </source>
</evidence>
<dbReference type="PANTHER" id="PTHR43381">
    <property type="entry name" value="TRANSLATION INITIATION FACTOR IF-2-RELATED"/>
    <property type="match status" value="1"/>
</dbReference>
<evidence type="ECO:0000313" key="12">
    <source>
        <dbReference type="Proteomes" id="UP000004978"/>
    </source>
</evidence>
<dbReference type="Pfam" id="PF11987">
    <property type="entry name" value="IF-2"/>
    <property type="match status" value="1"/>
</dbReference>
<dbReference type="NCBIfam" id="TIGR00231">
    <property type="entry name" value="small_GTP"/>
    <property type="match status" value="1"/>
</dbReference>
<feature type="binding site" evidence="8">
    <location>
        <begin position="165"/>
        <end position="169"/>
    </location>
    <ligand>
        <name>GTP</name>
        <dbReference type="ChEBI" id="CHEBI:37565"/>
    </ligand>
</feature>
<dbReference type="Pfam" id="PF00009">
    <property type="entry name" value="GTP_EFTU"/>
    <property type="match status" value="1"/>
</dbReference>
<dbReference type="CDD" id="cd03702">
    <property type="entry name" value="IF2_mtIF2_II"/>
    <property type="match status" value="1"/>
</dbReference>
<protein>
    <recommendedName>
        <fullName evidence="2 8">Translation initiation factor IF-2</fullName>
    </recommendedName>
</protein>
<dbReference type="InterPro" id="IPR023115">
    <property type="entry name" value="TIF_IF2_dom3"/>
</dbReference>
<keyword evidence="12" id="KW-1185">Reference proteome</keyword>
<dbReference type="PRINTS" id="PR00315">
    <property type="entry name" value="ELONGATNFCT"/>
</dbReference>
<dbReference type="InterPro" id="IPR044145">
    <property type="entry name" value="IF2_II"/>
</dbReference>
<reference evidence="11 12" key="1">
    <citation type="journal article" date="2013" name="Genome Announc.">
        <title>Genome Sequence of Mycoplasma columbinum Strain SF7.</title>
        <authorList>
            <person name="Guo Z."/>
            <person name="Xu X."/>
            <person name="Zheng Q."/>
            <person name="Li T."/>
            <person name="Kuang S."/>
            <person name="Zhang Z."/>
            <person name="Chen Y."/>
            <person name="Lu X."/>
            <person name="Zhou R."/>
            <person name="Bi D."/>
            <person name="Jin H."/>
        </authorList>
    </citation>
    <scope>NUCLEOTIDE SEQUENCE [LARGE SCALE GENOMIC DNA]</scope>
    <source>
        <strain evidence="11 12">SF7</strain>
    </source>
</reference>
<keyword evidence="6 8" id="KW-0342">GTP-binding</keyword>
<dbReference type="SUPFAM" id="SSF52540">
    <property type="entry name" value="P-loop containing nucleoside triphosphate hydrolases"/>
    <property type="match status" value="1"/>
</dbReference>
<keyword evidence="3 8" id="KW-0396">Initiation factor</keyword>
<evidence type="ECO:0000256" key="9">
    <source>
        <dbReference type="RuleBase" id="RU000644"/>
    </source>
</evidence>
<evidence type="ECO:0000256" key="2">
    <source>
        <dbReference type="ARBA" id="ARBA00020675"/>
    </source>
</evidence>
<evidence type="ECO:0000256" key="7">
    <source>
        <dbReference type="ARBA" id="ARBA00025162"/>
    </source>
</evidence>
<evidence type="ECO:0000259" key="10">
    <source>
        <dbReference type="PROSITE" id="PS51722"/>
    </source>
</evidence>
<gene>
    <name evidence="8 11" type="primary">infB</name>
    <name evidence="11" type="ORF">MCSF7_03158</name>
</gene>
<dbReference type="FunFam" id="2.40.30.10:FF:000008">
    <property type="entry name" value="Translation initiation factor IF-2"/>
    <property type="match status" value="1"/>
</dbReference>
<evidence type="ECO:0000256" key="3">
    <source>
        <dbReference type="ARBA" id="ARBA00022540"/>
    </source>
</evidence>
<dbReference type="FunFam" id="3.40.50.10050:FF:000001">
    <property type="entry name" value="Translation initiation factor IF-2"/>
    <property type="match status" value="1"/>
</dbReference>
<feature type="binding site" evidence="8">
    <location>
        <begin position="219"/>
        <end position="222"/>
    </location>
    <ligand>
        <name>GTP</name>
        <dbReference type="ChEBI" id="CHEBI:37565"/>
    </ligand>
</feature>
<dbReference type="InterPro" id="IPR000178">
    <property type="entry name" value="TF_IF2_bacterial-like"/>
</dbReference>
<dbReference type="InterPro" id="IPR000795">
    <property type="entry name" value="T_Tr_GTP-bd_dom"/>
</dbReference>
<dbReference type="Pfam" id="PF22042">
    <property type="entry name" value="EF-G_D2"/>
    <property type="match status" value="1"/>
</dbReference>
<dbReference type="GO" id="GO:0005525">
    <property type="term" value="F:GTP binding"/>
    <property type="evidence" value="ECO:0007669"/>
    <property type="project" value="UniProtKB-KW"/>
</dbReference>
<dbReference type="InterPro" id="IPR053905">
    <property type="entry name" value="EF-G-like_DII"/>
</dbReference>
<name>F9UJH3_9BACT</name>
<dbReference type="GO" id="GO:0003924">
    <property type="term" value="F:GTPase activity"/>
    <property type="evidence" value="ECO:0007669"/>
    <property type="project" value="UniProtKB-UniRule"/>
</dbReference>
<comment type="similarity">
    <text evidence="1 8 9">Belongs to the TRAFAC class translation factor GTPase superfamily. Classic translation factor GTPase family. IF-2 subfamily.</text>
</comment>
<dbReference type="Gene3D" id="2.40.30.10">
    <property type="entry name" value="Translation factors"/>
    <property type="match status" value="2"/>
</dbReference>
<dbReference type="InterPro" id="IPR005225">
    <property type="entry name" value="Small_GTP-bd"/>
</dbReference>
<evidence type="ECO:0000256" key="8">
    <source>
        <dbReference type="HAMAP-Rule" id="MF_00100"/>
    </source>
</evidence>
<dbReference type="CDD" id="cd01887">
    <property type="entry name" value="IF2_eIF5B"/>
    <property type="match status" value="1"/>
</dbReference>
<dbReference type="GO" id="GO:0003743">
    <property type="term" value="F:translation initiation factor activity"/>
    <property type="evidence" value="ECO:0007669"/>
    <property type="project" value="UniProtKB-UniRule"/>
</dbReference>
<evidence type="ECO:0000256" key="5">
    <source>
        <dbReference type="ARBA" id="ARBA00022917"/>
    </source>
</evidence>
<dbReference type="AlphaFoldDB" id="F9UJH3"/>
<dbReference type="GO" id="GO:0005829">
    <property type="term" value="C:cytosol"/>
    <property type="evidence" value="ECO:0007669"/>
    <property type="project" value="TreeGrafter"/>
</dbReference>
<proteinExistence type="inferred from homology"/>
<keyword evidence="5 8" id="KW-0648">Protein biosynthesis</keyword>
<keyword evidence="4 8" id="KW-0547">Nucleotide-binding</keyword>